<organism evidence="2 3">
    <name type="scientific">Francisella hispaniensis FSC454</name>
    <dbReference type="NCBI Taxonomy" id="1088883"/>
    <lineage>
        <taxon>Bacteria</taxon>
        <taxon>Pseudomonadati</taxon>
        <taxon>Pseudomonadota</taxon>
        <taxon>Gammaproteobacteria</taxon>
        <taxon>Thiotrichales</taxon>
        <taxon>Francisellaceae</taxon>
        <taxon>Francisella</taxon>
    </lineage>
</organism>
<feature type="transmembrane region" description="Helical" evidence="1">
    <location>
        <begin position="49"/>
        <end position="70"/>
    </location>
</feature>
<accession>A0AAC9NP60</accession>
<protein>
    <submittedName>
        <fullName evidence="2">Uncharacterized protein</fullName>
    </submittedName>
</protein>
<keyword evidence="1" id="KW-0472">Membrane</keyword>
<feature type="transmembrane region" description="Helical" evidence="1">
    <location>
        <begin position="7"/>
        <end position="29"/>
    </location>
</feature>
<dbReference type="EMBL" id="CP018093">
    <property type="protein sequence ID" value="APD50638.1"/>
    <property type="molecule type" value="Genomic_DNA"/>
</dbReference>
<proteinExistence type="predicted"/>
<dbReference type="Proteomes" id="UP000182459">
    <property type="component" value="Chromosome"/>
</dbReference>
<keyword evidence="1" id="KW-0812">Transmembrane</keyword>
<reference evidence="2 3" key="1">
    <citation type="submission" date="2016-11" db="EMBL/GenBank/DDBJ databases">
        <authorList>
            <person name="Hagglund E."/>
            <person name="Bystrom M."/>
            <person name="Naslund J."/>
            <person name="Stenberg P."/>
            <person name="Sjodin A."/>
        </authorList>
    </citation>
    <scope>NUCLEOTIDE SEQUENCE [LARGE SCALE GENOMIC DNA]</scope>
    <source>
        <strain evidence="2 3">CCUG 58020</strain>
    </source>
</reference>
<keyword evidence="3" id="KW-1185">Reference proteome</keyword>
<sequence>MSKLYKWFLCLVFPYEIITYIWIFLYGKFTITNGNTTIYLTTENFSEKVVLVTKLLLLLTDMTPLIFFYIS</sequence>
<dbReference type="KEGG" id="fhi:FSC454_05675"/>
<name>A0AAC9NP60_9GAMM</name>
<evidence type="ECO:0000313" key="2">
    <source>
        <dbReference type="EMBL" id="APD50638.1"/>
    </source>
</evidence>
<gene>
    <name evidence="2" type="ORF">FSC454_05675</name>
</gene>
<evidence type="ECO:0000256" key="1">
    <source>
        <dbReference type="SAM" id="Phobius"/>
    </source>
</evidence>
<keyword evidence="1" id="KW-1133">Transmembrane helix</keyword>
<dbReference type="AlphaFoldDB" id="A0AAC9NP60"/>
<evidence type="ECO:0000313" key="3">
    <source>
        <dbReference type="Proteomes" id="UP000182459"/>
    </source>
</evidence>